<feature type="transmembrane region" description="Helical" evidence="11">
    <location>
        <begin position="226"/>
        <end position="248"/>
    </location>
</feature>
<evidence type="ECO:0000256" key="10">
    <source>
        <dbReference type="SAM" id="MobiDB-lite"/>
    </source>
</evidence>
<evidence type="ECO:0000256" key="1">
    <source>
        <dbReference type="ARBA" id="ARBA00004163"/>
    </source>
</evidence>
<dbReference type="InterPro" id="IPR019150">
    <property type="entry name" value="Vesicle_transport_protein_Use1"/>
</dbReference>
<accession>A0A1R1Y1P2</accession>
<evidence type="ECO:0000256" key="9">
    <source>
        <dbReference type="ARBA" id="ARBA00023136"/>
    </source>
</evidence>
<comment type="caution">
    <text evidence="12">The sequence shown here is derived from an EMBL/GenBank/DDBJ whole genome shotgun (WGS) entry which is preliminary data.</text>
</comment>
<evidence type="ECO:0000256" key="7">
    <source>
        <dbReference type="ARBA" id="ARBA00022927"/>
    </source>
</evidence>
<gene>
    <name evidence="12" type="ORF">AYI69_g6137</name>
</gene>
<feature type="region of interest" description="Disordered" evidence="10">
    <location>
        <begin position="57"/>
        <end position="77"/>
    </location>
</feature>
<keyword evidence="7" id="KW-0653">Protein transport</keyword>
<keyword evidence="8 11" id="KW-1133">Transmembrane helix</keyword>
<keyword evidence="6" id="KW-0931">ER-Golgi transport</keyword>
<dbReference type="AlphaFoldDB" id="A0A1R1Y1P2"/>
<dbReference type="GO" id="GO:0015031">
    <property type="term" value="P:protein transport"/>
    <property type="evidence" value="ECO:0007669"/>
    <property type="project" value="UniProtKB-KW"/>
</dbReference>
<keyword evidence="5" id="KW-0256">Endoplasmic reticulum</keyword>
<evidence type="ECO:0000313" key="13">
    <source>
        <dbReference type="Proteomes" id="UP000187429"/>
    </source>
</evidence>
<evidence type="ECO:0000313" key="12">
    <source>
        <dbReference type="EMBL" id="OMJ20626.1"/>
    </source>
</evidence>
<evidence type="ECO:0000256" key="6">
    <source>
        <dbReference type="ARBA" id="ARBA00022892"/>
    </source>
</evidence>
<evidence type="ECO:0000256" key="11">
    <source>
        <dbReference type="SAM" id="Phobius"/>
    </source>
</evidence>
<dbReference type="PANTHER" id="PTHR13050:SF7">
    <property type="entry name" value="VESICLE TRANSPORT PROTEIN USE1"/>
    <property type="match status" value="1"/>
</dbReference>
<evidence type="ECO:0000256" key="5">
    <source>
        <dbReference type="ARBA" id="ARBA00022824"/>
    </source>
</evidence>
<feature type="compositionally biased region" description="Low complexity" evidence="10">
    <location>
        <begin position="57"/>
        <end position="72"/>
    </location>
</feature>
<dbReference type="GO" id="GO:0005484">
    <property type="term" value="F:SNAP receptor activity"/>
    <property type="evidence" value="ECO:0007669"/>
    <property type="project" value="TreeGrafter"/>
</dbReference>
<dbReference type="OrthoDB" id="4506189at2759"/>
<organism evidence="12 13">
    <name type="scientific">Smittium culicis</name>
    <dbReference type="NCBI Taxonomy" id="133412"/>
    <lineage>
        <taxon>Eukaryota</taxon>
        <taxon>Fungi</taxon>
        <taxon>Fungi incertae sedis</taxon>
        <taxon>Zoopagomycota</taxon>
        <taxon>Kickxellomycotina</taxon>
        <taxon>Harpellomycetes</taxon>
        <taxon>Harpellales</taxon>
        <taxon>Legeriomycetaceae</taxon>
        <taxon>Smittium</taxon>
    </lineage>
</organism>
<dbReference type="PANTHER" id="PTHR13050">
    <property type="entry name" value="USE1-LIKE PROTEIN"/>
    <property type="match status" value="1"/>
</dbReference>
<feature type="compositionally biased region" description="Basic and acidic residues" evidence="10">
    <location>
        <begin position="123"/>
        <end position="140"/>
    </location>
</feature>
<protein>
    <submittedName>
        <fullName evidence="12">Vesicle transport protein USE1</fullName>
    </submittedName>
</protein>
<dbReference type="GO" id="GO:0006890">
    <property type="term" value="P:retrograde vesicle-mediated transport, Golgi to endoplasmic reticulum"/>
    <property type="evidence" value="ECO:0007669"/>
    <property type="project" value="TreeGrafter"/>
</dbReference>
<keyword evidence="9 11" id="KW-0472">Membrane</keyword>
<dbReference type="Pfam" id="PF09753">
    <property type="entry name" value="Use1"/>
    <property type="match status" value="1"/>
</dbReference>
<evidence type="ECO:0000256" key="8">
    <source>
        <dbReference type="ARBA" id="ARBA00022989"/>
    </source>
</evidence>
<name>A0A1R1Y1P2_9FUNG</name>
<dbReference type="GO" id="GO:0031201">
    <property type="term" value="C:SNARE complex"/>
    <property type="evidence" value="ECO:0007669"/>
    <property type="project" value="TreeGrafter"/>
</dbReference>
<keyword evidence="3" id="KW-0813">Transport</keyword>
<evidence type="ECO:0000256" key="3">
    <source>
        <dbReference type="ARBA" id="ARBA00022448"/>
    </source>
</evidence>
<evidence type="ECO:0000256" key="2">
    <source>
        <dbReference type="ARBA" id="ARBA00007891"/>
    </source>
</evidence>
<dbReference type="Proteomes" id="UP000187429">
    <property type="component" value="Unassembled WGS sequence"/>
</dbReference>
<dbReference type="EMBL" id="LSSM01002705">
    <property type="protein sequence ID" value="OMJ20626.1"/>
    <property type="molecule type" value="Genomic_DNA"/>
</dbReference>
<keyword evidence="4 11" id="KW-0812">Transmembrane</keyword>
<evidence type="ECO:0000256" key="4">
    <source>
        <dbReference type="ARBA" id="ARBA00022692"/>
    </source>
</evidence>
<comment type="subcellular location">
    <subcellularLocation>
        <location evidence="1">Endoplasmic reticulum membrane</location>
        <topology evidence="1">Single-pass type IV membrane protein</topology>
    </subcellularLocation>
</comment>
<dbReference type="GO" id="GO:0005789">
    <property type="term" value="C:endoplasmic reticulum membrane"/>
    <property type="evidence" value="ECO:0007669"/>
    <property type="project" value="UniProtKB-SubCell"/>
</dbReference>
<proteinExistence type="inferred from homology"/>
<feature type="region of interest" description="Disordered" evidence="10">
    <location>
        <begin position="98"/>
        <end position="140"/>
    </location>
</feature>
<reference evidence="13" key="1">
    <citation type="submission" date="2017-01" db="EMBL/GenBank/DDBJ databases">
        <authorList>
            <person name="Wang Y."/>
            <person name="White M."/>
            <person name="Kvist S."/>
            <person name="Moncalvo J.-M."/>
        </authorList>
    </citation>
    <scope>NUCLEOTIDE SEQUENCE [LARGE SCALE GENOMIC DNA]</scope>
    <source>
        <strain evidence="13">ID-206-W2</strain>
    </source>
</reference>
<comment type="similarity">
    <text evidence="2">Belongs to the USE1 family.</text>
</comment>
<sequence length="252" mass="28297">MINDEKFLKRHIARVESQISEINFPKLSSEISDIEKEKVTEIRNKLKFTQKDLVTTTEIPESIEISEPKTSTNPQESNIELPSEVASGTTNDAIQVGNAGVEKDFKNEEFDNSAQRPRKRNVKKTDREELLGSRSVDEAQTKKVDASNVQSILDLQKATQQDLADDLLNMAKALKSNTLLFGETLKKDNELVQEASEIVSKNYTNAQNSGGRLAKYNAKAWSTTGLNWMIVAVVVAVFSFLILFMKVVPKRY</sequence>
<keyword evidence="13" id="KW-1185">Reference proteome</keyword>
<dbReference type="CDD" id="cd15860">
    <property type="entry name" value="SNARE_USE1"/>
    <property type="match status" value="1"/>
</dbReference>